<dbReference type="InterPro" id="IPR051532">
    <property type="entry name" value="Ester_Hydrolysis_Enzymes"/>
</dbReference>
<dbReference type="AlphaFoldDB" id="A0A1H1KTP6"/>
<evidence type="ECO:0000313" key="3">
    <source>
        <dbReference type="Proteomes" id="UP000199649"/>
    </source>
</evidence>
<feature type="domain" description="SGNH hydrolase-type esterase" evidence="1">
    <location>
        <begin position="96"/>
        <end position="271"/>
    </location>
</feature>
<dbReference type="STRING" id="684552.SAMN04489719_0096"/>
<proteinExistence type="predicted"/>
<evidence type="ECO:0000259" key="1">
    <source>
        <dbReference type="Pfam" id="PF13472"/>
    </source>
</evidence>
<keyword evidence="3" id="KW-1185">Reference proteome</keyword>
<dbReference type="InterPro" id="IPR013830">
    <property type="entry name" value="SGNH_hydro"/>
</dbReference>
<reference evidence="3" key="1">
    <citation type="submission" date="2016-10" db="EMBL/GenBank/DDBJ databases">
        <authorList>
            <person name="Varghese N."/>
            <person name="Submissions S."/>
        </authorList>
    </citation>
    <scope>NUCLEOTIDE SEQUENCE [LARGE SCALE GENOMIC DNA]</scope>
    <source>
        <strain evidence="3">DSM 22965</strain>
    </source>
</reference>
<dbReference type="SUPFAM" id="SSF52266">
    <property type="entry name" value="SGNH hydrolase"/>
    <property type="match status" value="1"/>
</dbReference>
<dbReference type="InterPro" id="IPR036514">
    <property type="entry name" value="SGNH_hydro_sf"/>
</dbReference>
<name>A0A1H1KTP6_9MICO</name>
<sequence length="300" mass="31225">MSGPVSGSASGSASVLGGRLGALAARAATTAERTVHRLAKPAAIALAPVLLRQAKQLQAGLVWLPEPKGQRHGVIAAPEGAGAGTADGAEPLRLLAIGDSTATGVGADRLDDGLVVQTAQRLAVLQRRPVAWRIIGLEGSTAAQVLERFLPEVDEGPWDAILLLVGANDALQLVGRRPFARAVRALVAGLRARLAPGGVIGVTGTPQIDTFAWLPQPIRSLMGGHARTLDDVQQRIAAEQPGVIHLPTPAIVEPQQHAADGFHPSAEGYRLWAGVVAPRLSQALDRHRAPGRPHEGASRR</sequence>
<evidence type="ECO:0000313" key="2">
    <source>
        <dbReference type="EMBL" id="SDR65626.1"/>
    </source>
</evidence>
<dbReference type="EMBL" id="LT629734">
    <property type="protein sequence ID" value="SDR65626.1"/>
    <property type="molecule type" value="Genomic_DNA"/>
</dbReference>
<dbReference type="Proteomes" id="UP000199649">
    <property type="component" value="Chromosome I"/>
</dbReference>
<gene>
    <name evidence="2" type="ORF">SAMN04489719_0096</name>
</gene>
<dbReference type="PANTHER" id="PTHR30383">
    <property type="entry name" value="THIOESTERASE 1/PROTEASE 1/LYSOPHOSPHOLIPASE L1"/>
    <property type="match status" value="1"/>
</dbReference>
<dbReference type="CDD" id="cd01836">
    <property type="entry name" value="FeeA_FeeB_like"/>
    <property type="match status" value="1"/>
</dbReference>
<protein>
    <submittedName>
        <fullName evidence="2">Lysophospholipase L1</fullName>
    </submittedName>
</protein>
<dbReference type="GO" id="GO:0004622">
    <property type="term" value="F:phosphatidylcholine lysophospholipase activity"/>
    <property type="evidence" value="ECO:0007669"/>
    <property type="project" value="TreeGrafter"/>
</dbReference>
<dbReference type="PANTHER" id="PTHR30383:SF24">
    <property type="entry name" value="THIOESTERASE 1_PROTEASE 1_LYSOPHOSPHOLIPASE L1"/>
    <property type="match status" value="1"/>
</dbReference>
<organism evidence="2 3">
    <name type="scientific">Agrococcus carbonis</name>
    <dbReference type="NCBI Taxonomy" id="684552"/>
    <lineage>
        <taxon>Bacteria</taxon>
        <taxon>Bacillati</taxon>
        <taxon>Actinomycetota</taxon>
        <taxon>Actinomycetes</taxon>
        <taxon>Micrococcales</taxon>
        <taxon>Microbacteriaceae</taxon>
        <taxon>Agrococcus</taxon>
    </lineage>
</organism>
<dbReference type="Gene3D" id="3.40.50.1110">
    <property type="entry name" value="SGNH hydrolase"/>
    <property type="match status" value="1"/>
</dbReference>
<accession>A0A1H1KTP6</accession>
<dbReference type="Pfam" id="PF13472">
    <property type="entry name" value="Lipase_GDSL_2"/>
    <property type="match status" value="1"/>
</dbReference>